<dbReference type="PANTHER" id="PTHR47369">
    <property type="entry name" value="BTB/POZ DOMAIN-CONTAINING PROTEIN"/>
    <property type="match status" value="1"/>
</dbReference>
<dbReference type="Pfam" id="PF00651">
    <property type="entry name" value="BTB"/>
    <property type="match status" value="1"/>
</dbReference>
<dbReference type="SMART" id="SM00225">
    <property type="entry name" value="BTB"/>
    <property type="match status" value="1"/>
</dbReference>
<evidence type="ECO:0000259" key="1">
    <source>
        <dbReference type="PROSITE" id="PS50097"/>
    </source>
</evidence>
<sequence>MISAKQDLKNYVYEGLKSGNLSDITIEAHGKTHKLHKFILGRSGYFQSLFSGSWKDSEGTHQLTFEDVSKYITEISFNHCIWYLYGLSINYPVGVEKDPLYACKIFCTAQFLDIESLIDSSHKFISDSLRISNHLDIFIEFVSESDYGSLTTSLHDKITSILCLSGWEAEIDIWAGIPPTLVQTVINSPCFFVPNEWERILFAFRLCHFYHKNPSNRFSWYAYRSIFESYLLHQVYYSNLTPEQLYLLDEYTQSPQFLKLEIPNMCDLLKRSLWDLVTIKKKIKYFETSSNSVFSRKMPMIEEGGFRNSYREGLFPVCQKDDILCGSPDYLSKTIFEMEKEHSLKSASSFGTYDASEIPPLRFSVLFTSLDTLQYGKRLFSKTLWYRGSYWNVYVQKTLVEYSTTQDTPSKHDEILISPDFIGQNTPPIPATFVSKKATACQVGIYIHRASKPTPPPSTLINRDIFEKSNKYIAPEMSQSNILPNEPKVQMKAKLTSELGKLDITSGNNVNQTSELIHYEDGRSIIQCYFSLYIPSGKSENGDINYFHQRPCSFSKSQSLGWKCNTLMAIDSATGRLQNGKDPNLKVMVVFGLT</sequence>
<dbReference type="Proteomes" id="UP001497600">
    <property type="component" value="Chromosome B"/>
</dbReference>
<proteinExistence type="predicted"/>
<dbReference type="PANTHER" id="PTHR47369:SF1">
    <property type="entry name" value="BTB_POZ DOMAIN-CONTAINING PROTEIN"/>
    <property type="match status" value="1"/>
</dbReference>
<dbReference type="Gene3D" id="3.30.710.10">
    <property type="entry name" value="Potassium Channel Kv1.1, Chain A"/>
    <property type="match status" value="1"/>
</dbReference>
<organism evidence="2 3">
    <name type="scientific">[Candida] anglica</name>
    <dbReference type="NCBI Taxonomy" id="148631"/>
    <lineage>
        <taxon>Eukaryota</taxon>
        <taxon>Fungi</taxon>
        <taxon>Dikarya</taxon>
        <taxon>Ascomycota</taxon>
        <taxon>Saccharomycotina</taxon>
        <taxon>Pichiomycetes</taxon>
        <taxon>Debaryomycetaceae</taxon>
        <taxon>Kurtzmaniella</taxon>
    </lineage>
</organism>
<name>A0ABP0E859_9ASCO</name>
<keyword evidence="3" id="KW-1185">Reference proteome</keyword>
<dbReference type="SUPFAM" id="SSF54695">
    <property type="entry name" value="POZ domain"/>
    <property type="match status" value="1"/>
</dbReference>
<feature type="domain" description="BTB" evidence="1">
    <location>
        <begin position="22"/>
        <end position="93"/>
    </location>
</feature>
<dbReference type="PROSITE" id="PS50097">
    <property type="entry name" value="BTB"/>
    <property type="match status" value="1"/>
</dbReference>
<dbReference type="EMBL" id="OZ004254">
    <property type="protein sequence ID" value="CAK7897800.1"/>
    <property type="molecule type" value="Genomic_DNA"/>
</dbReference>
<accession>A0ABP0E859</accession>
<evidence type="ECO:0000313" key="3">
    <source>
        <dbReference type="Proteomes" id="UP001497600"/>
    </source>
</evidence>
<reference evidence="2 3" key="1">
    <citation type="submission" date="2024-01" db="EMBL/GenBank/DDBJ databases">
        <authorList>
            <consortium name="Genoscope - CEA"/>
            <person name="William W."/>
        </authorList>
    </citation>
    <scope>NUCLEOTIDE SEQUENCE [LARGE SCALE GENOMIC DNA]</scope>
    <source>
        <strain evidence="2 3">29B2s-10</strain>
    </source>
</reference>
<dbReference type="InterPro" id="IPR011333">
    <property type="entry name" value="SKP1/BTB/POZ_sf"/>
</dbReference>
<dbReference type="InterPro" id="IPR000210">
    <property type="entry name" value="BTB/POZ_dom"/>
</dbReference>
<protein>
    <recommendedName>
        <fullName evidence="1">BTB domain-containing protein</fullName>
    </recommendedName>
</protein>
<evidence type="ECO:0000313" key="2">
    <source>
        <dbReference type="EMBL" id="CAK7897800.1"/>
    </source>
</evidence>
<gene>
    <name evidence="2" type="ORF">CAAN4_B11452</name>
</gene>